<dbReference type="GO" id="GO:0000976">
    <property type="term" value="F:transcription cis-regulatory region binding"/>
    <property type="evidence" value="ECO:0007669"/>
    <property type="project" value="TreeGrafter"/>
</dbReference>
<reference evidence="5 6" key="1">
    <citation type="submission" date="2018-06" db="EMBL/GenBank/DDBJ databases">
        <title>Genomic Encyclopedia of Archaeal and Bacterial Type Strains, Phase II (KMG-II): from individual species to whole genera.</title>
        <authorList>
            <person name="Goeker M."/>
        </authorList>
    </citation>
    <scope>NUCLEOTIDE SEQUENCE [LARGE SCALE GENOMIC DNA]</scope>
    <source>
        <strain evidence="5 6">ATCC BAA-1881</strain>
    </source>
</reference>
<dbReference type="CDD" id="cd01392">
    <property type="entry name" value="HTH_LacI"/>
    <property type="match status" value="1"/>
</dbReference>
<organism evidence="5 6">
    <name type="scientific">Thermosporothrix hazakensis</name>
    <dbReference type="NCBI Taxonomy" id="644383"/>
    <lineage>
        <taxon>Bacteria</taxon>
        <taxon>Bacillati</taxon>
        <taxon>Chloroflexota</taxon>
        <taxon>Ktedonobacteria</taxon>
        <taxon>Ktedonobacterales</taxon>
        <taxon>Thermosporotrichaceae</taxon>
        <taxon>Thermosporothrix</taxon>
    </lineage>
</organism>
<feature type="domain" description="HTH lacI-type" evidence="4">
    <location>
        <begin position="2"/>
        <end position="56"/>
    </location>
</feature>
<dbReference type="SMART" id="SM00354">
    <property type="entry name" value="HTH_LACI"/>
    <property type="match status" value="1"/>
</dbReference>
<dbReference type="PANTHER" id="PTHR30146">
    <property type="entry name" value="LACI-RELATED TRANSCRIPTIONAL REPRESSOR"/>
    <property type="match status" value="1"/>
</dbReference>
<proteinExistence type="predicted"/>
<dbReference type="InterPro" id="IPR010982">
    <property type="entry name" value="Lambda_DNA-bd_dom_sf"/>
</dbReference>
<protein>
    <submittedName>
        <fullName evidence="5">LacI family transcriptional regulator</fullName>
    </submittedName>
</protein>
<comment type="caution">
    <text evidence="5">The sequence shown here is derived from an EMBL/GenBank/DDBJ whole genome shotgun (WGS) entry which is preliminary data.</text>
</comment>
<dbReference type="OrthoDB" id="156657at2"/>
<dbReference type="InterPro" id="IPR000843">
    <property type="entry name" value="HTH_LacI"/>
</dbReference>
<dbReference type="Gene3D" id="1.10.260.40">
    <property type="entry name" value="lambda repressor-like DNA-binding domains"/>
    <property type="match status" value="1"/>
</dbReference>
<evidence type="ECO:0000259" key="4">
    <source>
        <dbReference type="PROSITE" id="PS50932"/>
    </source>
</evidence>
<keyword evidence="6" id="KW-1185">Reference proteome</keyword>
<dbReference type="PANTHER" id="PTHR30146:SF109">
    <property type="entry name" value="HTH-TYPE TRANSCRIPTIONAL REGULATOR GALS"/>
    <property type="match status" value="1"/>
</dbReference>
<dbReference type="Proteomes" id="UP000248806">
    <property type="component" value="Unassembled WGS sequence"/>
</dbReference>
<dbReference type="EMBL" id="QKUF01000010">
    <property type="protein sequence ID" value="PZW28467.1"/>
    <property type="molecule type" value="Genomic_DNA"/>
</dbReference>
<sequence length="334" mass="36669">MATIKDIARTAGVGIGTVSRVLNETGYVSEETRQKVWNAVKSLQYVPNGIARALVTKRTMALGVVLHDLMNPYVPTIARGIEDEARRHGYTMMVLDTDWQLEHELRAITILRQQAVDGIILVSPANTEEMVSKCQDENIPVIVVDSGDASAISHITADHYKGARDAVAWAKKQGHTHIGFLAGPAGLRFADLRLRGYLDSMGLTDLSLEEVDQRKELPIVRAEFLFEGGRAATEALLHAHPEITCIFAGNDMSALGALQYLEQQGIAVPEQIAIIGFDDIFIASLVHPRLTTIRQPMYEIGVAAAELLMQHLSAPECPIPQRVFDLTLVVRESC</sequence>
<dbReference type="AlphaFoldDB" id="A0A326U7E6"/>
<keyword evidence="1" id="KW-0805">Transcription regulation</keyword>
<accession>A0A326U7E6</accession>
<dbReference type="PRINTS" id="PR00036">
    <property type="entry name" value="HTHLACI"/>
</dbReference>
<dbReference type="Pfam" id="PF13377">
    <property type="entry name" value="Peripla_BP_3"/>
    <property type="match status" value="1"/>
</dbReference>
<keyword evidence="3" id="KW-0804">Transcription</keyword>
<dbReference type="Gene3D" id="3.40.50.2300">
    <property type="match status" value="2"/>
</dbReference>
<keyword evidence="2" id="KW-0238">DNA-binding</keyword>
<evidence type="ECO:0000256" key="2">
    <source>
        <dbReference type="ARBA" id="ARBA00023125"/>
    </source>
</evidence>
<gene>
    <name evidence="5" type="ORF">EI42_03221</name>
</gene>
<evidence type="ECO:0000256" key="1">
    <source>
        <dbReference type="ARBA" id="ARBA00023015"/>
    </source>
</evidence>
<evidence type="ECO:0000256" key="3">
    <source>
        <dbReference type="ARBA" id="ARBA00023163"/>
    </source>
</evidence>
<dbReference type="Pfam" id="PF00356">
    <property type="entry name" value="LacI"/>
    <property type="match status" value="1"/>
</dbReference>
<dbReference type="SUPFAM" id="SSF47413">
    <property type="entry name" value="lambda repressor-like DNA-binding domains"/>
    <property type="match status" value="1"/>
</dbReference>
<dbReference type="InterPro" id="IPR046335">
    <property type="entry name" value="LacI/GalR-like_sensor"/>
</dbReference>
<dbReference type="RefSeq" id="WP_111323604.1">
    <property type="nucleotide sequence ID" value="NZ_BIFX01000001.1"/>
</dbReference>
<dbReference type="InterPro" id="IPR028082">
    <property type="entry name" value="Peripla_BP_I"/>
</dbReference>
<evidence type="ECO:0000313" key="6">
    <source>
        <dbReference type="Proteomes" id="UP000248806"/>
    </source>
</evidence>
<dbReference type="PROSITE" id="PS50932">
    <property type="entry name" value="HTH_LACI_2"/>
    <property type="match status" value="1"/>
</dbReference>
<dbReference type="PROSITE" id="PS00356">
    <property type="entry name" value="HTH_LACI_1"/>
    <property type="match status" value="1"/>
</dbReference>
<dbReference type="CDD" id="cd06267">
    <property type="entry name" value="PBP1_LacI_sugar_binding-like"/>
    <property type="match status" value="1"/>
</dbReference>
<name>A0A326U7E6_THEHA</name>
<dbReference type="SUPFAM" id="SSF53822">
    <property type="entry name" value="Periplasmic binding protein-like I"/>
    <property type="match status" value="1"/>
</dbReference>
<evidence type="ECO:0000313" key="5">
    <source>
        <dbReference type="EMBL" id="PZW28467.1"/>
    </source>
</evidence>
<dbReference type="GO" id="GO:0003700">
    <property type="term" value="F:DNA-binding transcription factor activity"/>
    <property type="evidence" value="ECO:0007669"/>
    <property type="project" value="TreeGrafter"/>
</dbReference>